<gene>
    <name evidence="2" type="ORF">LV85_02378</name>
</gene>
<sequence>MSYLIRKANFSDLNSLVEMARIAFVEAFTEGNKIENVNSYLDEAFTEEQFLEEMESPASVFFLLEVDGELAGYSKVNFVPAQTDLHDNSSMEVARLYLLGKYIGLGLGKVMLNHTINFAKLNKKKYLWLGVWEKNKKAIKFYEKHGLSIFSSHGFPFGDEMQTDFLMRIDFK</sequence>
<dbReference type="InterPro" id="IPR050276">
    <property type="entry name" value="MshD_Acetyltransferase"/>
</dbReference>
<proteinExistence type="predicted"/>
<keyword evidence="3" id="KW-1185">Reference proteome</keyword>
<dbReference type="AlphaFoldDB" id="A0A2W7QT61"/>
<dbReference type="CDD" id="cd04301">
    <property type="entry name" value="NAT_SF"/>
    <property type="match status" value="1"/>
</dbReference>
<dbReference type="Proteomes" id="UP000248882">
    <property type="component" value="Unassembled WGS sequence"/>
</dbReference>
<accession>A0A2W7QT61</accession>
<keyword evidence="2" id="KW-0689">Ribosomal protein</keyword>
<evidence type="ECO:0000313" key="2">
    <source>
        <dbReference type="EMBL" id="PZX51434.1"/>
    </source>
</evidence>
<comment type="caution">
    <text evidence="2">The sequence shown here is derived from an EMBL/GenBank/DDBJ whole genome shotgun (WGS) entry which is preliminary data.</text>
</comment>
<reference evidence="2 3" key="1">
    <citation type="submission" date="2018-06" db="EMBL/GenBank/DDBJ databases">
        <title>Genomic Encyclopedia of Archaeal and Bacterial Type Strains, Phase II (KMG-II): from individual species to whole genera.</title>
        <authorList>
            <person name="Goeker M."/>
        </authorList>
    </citation>
    <scope>NUCLEOTIDE SEQUENCE [LARGE SCALE GENOMIC DNA]</scope>
    <source>
        <strain evidence="2 3">DSM 19830</strain>
    </source>
</reference>
<dbReference type="PROSITE" id="PS51186">
    <property type="entry name" value="GNAT"/>
    <property type="match status" value="1"/>
</dbReference>
<dbReference type="PANTHER" id="PTHR43617">
    <property type="entry name" value="L-AMINO ACID N-ACETYLTRANSFERASE"/>
    <property type="match status" value="1"/>
</dbReference>
<evidence type="ECO:0000259" key="1">
    <source>
        <dbReference type="PROSITE" id="PS51186"/>
    </source>
</evidence>
<dbReference type="PANTHER" id="PTHR43617:SF33">
    <property type="entry name" value="SPORE COAT POLYSACCHARIDE BIOSYNTHESIS PROTEIN SPSD"/>
    <property type="match status" value="1"/>
</dbReference>
<dbReference type="RefSeq" id="WP_111319610.1">
    <property type="nucleotide sequence ID" value="NZ_QKZT01000009.1"/>
</dbReference>
<dbReference type="InterPro" id="IPR016181">
    <property type="entry name" value="Acyl_CoA_acyltransferase"/>
</dbReference>
<organism evidence="2 3">
    <name type="scientific">Algoriphagus chordae</name>
    <dbReference type="NCBI Taxonomy" id="237019"/>
    <lineage>
        <taxon>Bacteria</taxon>
        <taxon>Pseudomonadati</taxon>
        <taxon>Bacteroidota</taxon>
        <taxon>Cytophagia</taxon>
        <taxon>Cytophagales</taxon>
        <taxon>Cyclobacteriaceae</taxon>
        <taxon>Algoriphagus</taxon>
    </lineage>
</organism>
<dbReference type="EMBL" id="QKZT01000009">
    <property type="protein sequence ID" value="PZX51434.1"/>
    <property type="molecule type" value="Genomic_DNA"/>
</dbReference>
<dbReference type="InterPro" id="IPR000182">
    <property type="entry name" value="GNAT_dom"/>
</dbReference>
<dbReference type="SUPFAM" id="SSF55729">
    <property type="entry name" value="Acyl-CoA N-acyltransferases (Nat)"/>
    <property type="match status" value="1"/>
</dbReference>
<dbReference type="OrthoDB" id="7205533at2"/>
<protein>
    <submittedName>
        <fullName evidence="2">Ribosomal protein S18 acetylase RimI-like enzyme</fullName>
    </submittedName>
</protein>
<dbReference type="Pfam" id="PF00583">
    <property type="entry name" value="Acetyltransf_1"/>
    <property type="match status" value="1"/>
</dbReference>
<dbReference type="Gene3D" id="3.40.630.30">
    <property type="match status" value="1"/>
</dbReference>
<feature type="domain" description="N-acetyltransferase" evidence="1">
    <location>
        <begin position="3"/>
        <end position="172"/>
    </location>
</feature>
<dbReference type="GO" id="GO:0005840">
    <property type="term" value="C:ribosome"/>
    <property type="evidence" value="ECO:0007669"/>
    <property type="project" value="UniProtKB-KW"/>
</dbReference>
<evidence type="ECO:0000313" key="3">
    <source>
        <dbReference type="Proteomes" id="UP000248882"/>
    </source>
</evidence>
<keyword evidence="2" id="KW-0687">Ribonucleoprotein</keyword>
<dbReference type="GO" id="GO:0016747">
    <property type="term" value="F:acyltransferase activity, transferring groups other than amino-acyl groups"/>
    <property type="evidence" value="ECO:0007669"/>
    <property type="project" value="InterPro"/>
</dbReference>
<name>A0A2W7QT61_9BACT</name>